<dbReference type="EMBL" id="ML208272">
    <property type="protein sequence ID" value="TFK73846.1"/>
    <property type="molecule type" value="Genomic_DNA"/>
</dbReference>
<organism evidence="1 2">
    <name type="scientific">Pluteus cervinus</name>
    <dbReference type="NCBI Taxonomy" id="181527"/>
    <lineage>
        <taxon>Eukaryota</taxon>
        <taxon>Fungi</taxon>
        <taxon>Dikarya</taxon>
        <taxon>Basidiomycota</taxon>
        <taxon>Agaricomycotina</taxon>
        <taxon>Agaricomycetes</taxon>
        <taxon>Agaricomycetidae</taxon>
        <taxon>Agaricales</taxon>
        <taxon>Pluteineae</taxon>
        <taxon>Pluteaceae</taxon>
        <taxon>Pluteus</taxon>
    </lineage>
</organism>
<proteinExistence type="predicted"/>
<dbReference type="Proteomes" id="UP000308600">
    <property type="component" value="Unassembled WGS sequence"/>
</dbReference>
<gene>
    <name evidence="1" type="ORF">BDN72DRAFT_834185</name>
</gene>
<evidence type="ECO:0000313" key="1">
    <source>
        <dbReference type="EMBL" id="TFK73846.1"/>
    </source>
</evidence>
<sequence>MKTFFQRLSIRKDVEDPKASRAPTTPKTFGSHFQYSSGGSLPRSPPPPPISGSNRLRSEKALHRPRPPPSNFATIEDLPQEILDAILVCFCPASQPTHVWTSDAPIDELVETLQWLRKLAFLNHKWFYAVRPLFLSFVIVAASAKRSHLQVAFAKLHSQTIRRVVLDCRYSYDGSEDHRAKTLASFKECLGVCTNLRILDVVCLNEILLDADAQSLTRDLFSHISSDQFRTLAIRTRSTDLLLTNVTTLHILDAMTPEVVQNITDLEIQSLTGPTNSGTLETSFPSLQRLTLSRISPRSLDSLFEFLPIVTRPGRRSTSLSEVSFSSTYIRLSTIERLLNVNNLGETLLSFKCSVSWVDPANDLPLAPSAIFALCPRLETLHLFAPCPTSIFTHLPPSLIELGVLVMKDSRLPVISSMDTVVAWANDSVMRKNVRNLVMRWYLDDHRKYHDQRVLRRTKLDVAVFFGKSGWTV</sequence>
<protein>
    <submittedName>
        <fullName evidence="1">Uncharacterized protein</fullName>
    </submittedName>
</protein>
<reference evidence="1 2" key="1">
    <citation type="journal article" date="2019" name="Nat. Ecol. Evol.">
        <title>Megaphylogeny resolves global patterns of mushroom evolution.</title>
        <authorList>
            <person name="Varga T."/>
            <person name="Krizsan K."/>
            <person name="Foldi C."/>
            <person name="Dima B."/>
            <person name="Sanchez-Garcia M."/>
            <person name="Sanchez-Ramirez S."/>
            <person name="Szollosi G.J."/>
            <person name="Szarkandi J.G."/>
            <person name="Papp V."/>
            <person name="Albert L."/>
            <person name="Andreopoulos W."/>
            <person name="Angelini C."/>
            <person name="Antonin V."/>
            <person name="Barry K.W."/>
            <person name="Bougher N.L."/>
            <person name="Buchanan P."/>
            <person name="Buyck B."/>
            <person name="Bense V."/>
            <person name="Catcheside P."/>
            <person name="Chovatia M."/>
            <person name="Cooper J."/>
            <person name="Damon W."/>
            <person name="Desjardin D."/>
            <person name="Finy P."/>
            <person name="Geml J."/>
            <person name="Haridas S."/>
            <person name="Hughes K."/>
            <person name="Justo A."/>
            <person name="Karasinski D."/>
            <person name="Kautmanova I."/>
            <person name="Kiss B."/>
            <person name="Kocsube S."/>
            <person name="Kotiranta H."/>
            <person name="LaButti K.M."/>
            <person name="Lechner B.E."/>
            <person name="Liimatainen K."/>
            <person name="Lipzen A."/>
            <person name="Lukacs Z."/>
            <person name="Mihaltcheva S."/>
            <person name="Morgado L.N."/>
            <person name="Niskanen T."/>
            <person name="Noordeloos M.E."/>
            <person name="Ohm R.A."/>
            <person name="Ortiz-Santana B."/>
            <person name="Ovrebo C."/>
            <person name="Racz N."/>
            <person name="Riley R."/>
            <person name="Savchenko A."/>
            <person name="Shiryaev A."/>
            <person name="Soop K."/>
            <person name="Spirin V."/>
            <person name="Szebenyi C."/>
            <person name="Tomsovsky M."/>
            <person name="Tulloss R.E."/>
            <person name="Uehling J."/>
            <person name="Grigoriev I.V."/>
            <person name="Vagvolgyi C."/>
            <person name="Papp T."/>
            <person name="Martin F.M."/>
            <person name="Miettinen O."/>
            <person name="Hibbett D.S."/>
            <person name="Nagy L.G."/>
        </authorList>
    </citation>
    <scope>NUCLEOTIDE SEQUENCE [LARGE SCALE GENOMIC DNA]</scope>
    <source>
        <strain evidence="1 2">NL-1719</strain>
    </source>
</reference>
<keyword evidence="2" id="KW-1185">Reference proteome</keyword>
<accession>A0ACD3B884</accession>
<name>A0ACD3B884_9AGAR</name>
<evidence type="ECO:0000313" key="2">
    <source>
        <dbReference type="Proteomes" id="UP000308600"/>
    </source>
</evidence>